<gene>
    <name evidence="3" type="ORF">GCN75_26010</name>
</gene>
<keyword evidence="4" id="KW-1185">Reference proteome</keyword>
<evidence type="ECO:0000259" key="2">
    <source>
        <dbReference type="Pfam" id="PF01476"/>
    </source>
</evidence>
<dbReference type="RefSeq" id="WP_152284945.1">
    <property type="nucleotide sequence ID" value="NZ_WFLI01000048.1"/>
</dbReference>
<dbReference type="InterPro" id="IPR018392">
    <property type="entry name" value="LysM"/>
</dbReference>
<protein>
    <recommendedName>
        <fullName evidence="2">LysM domain-containing protein</fullName>
    </recommendedName>
</protein>
<comment type="caution">
    <text evidence="3">The sequence shown here is derived from an EMBL/GenBank/DDBJ whole genome shotgun (WGS) entry which is preliminary data.</text>
</comment>
<feature type="region of interest" description="Disordered" evidence="1">
    <location>
        <begin position="2199"/>
        <end position="2218"/>
    </location>
</feature>
<sequence>MLTAQQLAYALRQQAGSNGQVRIDDALLGISGFDDLVRRNLQRDDGAVLLLVDAATIPLDPPAAGFTLAGAGVPSGADGFLNLDGRAASIAFAFGSSIDITLTLQPQQLASGAAADWALGSSFPEIAFEPYDQLALTGTALVLASAQADQGLRLACSLFPDGILRALADLLQLKAALPLGGDLLRDAKGQLAFRLGAELNIAPFGIDGILTLEQPRVVVQYATNTGADGTVQHFTDVALAATISAGSASDGQVVLDVTLALPLSDPESPLIQLSVMPRAFSASLLSLGSLVGGQSWNAFFSGPAQELKPYFDTFGFIGYNMTLTTSAQVNALTLVVGTLKPWPLWDAYTLSLSATWDVTFLRPGTVQTLLLHAGFDYDGKMQFDVDVYLPSLHITGRQSGAPVVLSLAAVNKTLFGGDLNVPADLLTISVGNFWIDIDKASRQLGIGAIASASIALFGTRLLTVEDMAISVAIDASGPVKKYSATLDGVIGLGPIRAQVNAALSSDPKVGCTFTVHLVDETVGTMLGHLVHLVDPTYTVSFGAPWDKLLDISLDALVLKVDITNKKVDIDYVKTIDLGFLTLTQLGISWQQNAKGPSTTKITLAGNLLGVEFGGDSGKPPLAWDPINDNPPAVPGGGDKLLDLRYVGIGQHVGFAPSWQPANVEAVIAKLEQLALPAGGSNLPNLTSPDGLRFRSDSSWLVGADFTVLGTVKLAFVFNDPNLYGLLISLAGERAKSFAGLKFEILYRKVTDTIGVYHIELQLPDAMRHLEFGEVSLTLPQVTIDIYSNGNFRIDLGFPKGLDFSNSFCLQVFPFIGYGGFYFALLDGDTSSRVPRISNGRFDPVIEFGIALSVGVGKTIDEGILSGGLSVVVVGIVEGVIGWFNPSDAAVDKAEYYWLQGTVSIVGRLYGTIDFYIIQASVSVTAYASVIVVIEAHQPILISMSVGVSVQVSIKIVFFTIHCSFSATVSASFSIGSASPTPWVLASGSGAPARLQLFADNAGVHAPQQRMHADFSRLARRQLIQRRLDAGDITLDWQPQTVFAAPRAVTVHAMPAFTRANGGVAGVMLLGIGNGIPARAAGLRAHTAPQAGAADAGIGDVLEGLVRCAILNARATLGETDATLVSHDDVALLARAFADDATLAAALSYSGFLDTFLGLNYRFTIAAPAAQANGDETGVAVFPMPPVLSMTAGAGAPLDFGAYNALDATTLEKMRAYFALLAVDYEQFVAHSGDAAAPMVRAAAPTPMAQVVFEQYFAMLMRSVVKAAGDVMQSLPFSLDQPFGIAQVRAALGDPGLPALNVVSPNRAKAALLAQGCRITFAGVQHQVALGESFASVAAAFNKVLPADAQLSAAGLARHNAANGALLGAGISVAFGGLAWTSLAGESVNLIVTRLLARAAPQSFLQQLPGLQTQAQALLEANPAVFPTQDPIAALRLPIDPVRFAQLAMPPHSPFGPYATVAGDTFTSVAASLIGLAGGLIDNAAAAAWVIAHNTLPSADPAAPLPAGLALALPPVAHTLLAGDSIDSLADMLMTTPATVTAALLALPPATALLAPQAMLDLPDLAYAVRAGDSFTSLASLFNLSLDGLAATLDASQTPVFAANAQIIVADAEQMTVKQLLAALAATQWRTIAPMASRFMLSGLRLPDPADSAFRKLTLEQMHEPHALGTIATLPLYAQTGQQFALAPPLADNYQFTLAPDGKTSWIANPAPLAFPLSSEQRDVIAAIGGAAFAPPVSLAALPLFRLAPTRYTLQRHLAWQPASLPADAVYAPAAAGSVTGSPDIWMFPDALCAQLQADGAAQPPYALSIGTQETAGAGMSVRGARAYAWATAVRVGVQQLSGAAAASASGASTIMVTGVDDSGLALLDAVLAQLGHDDATLFLLYSPNPASTASGMFSDDLGAPTALVQTNLSTLSHSAAPLLRSQRSPFLLDQQSGAPTYVAPLAQAAAFVQMLWECSIVRSGGYYLRYAAPNGALPAALFSKGAQAELTLLIVLKSQNGAHAPMLPFNNCAIAGDNLDPGTSNVFVQPATWLVPGQSSLNDAQAYALQTFGLALDAGAIATINADVPQLLRPGALAEVPSGTDAVRLDDTLGTLAARNGLTPAALASYAGNAHAALLVPTGLLQFSAGALSRAPAIAAGNAGFQLNRPNPDPSNALQATAMDGDSIVAELFHMLTQRVVPNLAGPAGFYASGAAVPTGPAQSLPTENGANAPSDTLNDHWDYHQAVAIAPFALNACGSRSPALPAAARSPYAGVDAGAQVTLAFEFADPYGNTLPMPGGAQTLSQPVRYFDELLGMARWPATALAYTLSGDGSADPALQVALSMQLDKYCVSPTVSPDSALRNAATDRATYARVYYQLAQPDIGFTVATTLEAPQVQHALSSTEIQGFVMSAWTVLDALCATRAAVFSASGGETLGDVAARHTLAPAGLFNANGATLYASVFGAAPLDVPQLYTTVAGDTLDGIAKAREIDVQLLVRQNPWALLDPANDLVAPPRPLIPGAGDTLAALAAASQCSVSGLATANPQAALRNGLALAVAGAQLTTDNDSFATLVGKFSGLQRNVTIGEIALANQNVAGLFATPVTLSVDDLLPSAHDSLGTLAQRFGVPIATLAAANATVPNLFAAGTSLYLGVVSADAPAAGTTLAHFAANQPVPLAALGMARWDGLAPAPAVNAGAVLAPKAELALPASIDNQGHDRHAVYRSQATDSTLAAIAAKFAGNDASVLGTLNIDLPGLFLAGAPVLDAASGATVTSLADSTFASLVSAFAQAGHTVTPASLARDNATTAQLVRPSACWITPPMCALAQSDGQADTLARIAARYAGSVAGVARTNAGTLGLLAPGVALPPFAGIAHTTGQFDTFNALLGQYTPPGGTAPTLDALAAALADVALIAPGALILPPPLAWSASVQIAPAFAEPIVELKVAITERRNADLIADDFKAIPGIGLATVNLPPQAAAGQAAALSLDALASAVESALPGVRVATGAADAESDNPGQHALWIVNFGNRRGPAIGYRFDPASTVRSFAIPPLSTSLMSGSVPVTPYVSGTGLSGAALPLSFAGIDLDVWGATFLEAMDRMLAPDYAVPAQEISLAGFDTIVSAKRTLAAAVAGRVQYVLGGQGPGEYGQPDPRRADAVASMEQALLQQLSSAYLIEGVVQASVEVDAPFTDARMAPRLSGRASLNPADSSARLNNASLSTAKVVLADTDAPVLASFLLSLQAPASARMPTVDIGYEVAQIERPTALPDSNGYQTSTWLTLVHPADSATGNIAGVVLPISLRAYPLPPTLVGQNASASIPVPLSGNDLVRWNADATWTHQDADQDQCALRIDVGTAACDALGRQADAGNVDALFAALAQFITVWPTLGADAGLLAAHRCGSPASAATVGAVAAFAALAAAVAAAWPATAAVTPPRLMSMTKAGTEIVPGTYAYTLTRAPGSGPDLSTLLVRAASANPAPLWPALAVDASGAGMAALTLQSSTPSQAVYAYPAGVPRDSALQYQATVASLDAVMVPNFTLSASVVRNADLVDGVQTSPLFVYQTPYTAFPAPLIPLLQADHDVDIGSGSIDQLAAALQAFLQSLLTRSAATGNLERTLKIAVSYGYELLRQPAAAGAVRGARSAVAAAETRLVPLLPIALLPSVKLLINGDHQASIDTLAQELAAFIATWDSQTQPSHTNAALFFDISLFSANDDSSDKPLMMARSVRYVLAGA</sequence>
<dbReference type="EMBL" id="WFLI01000048">
    <property type="protein sequence ID" value="KAB8059649.1"/>
    <property type="molecule type" value="Genomic_DNA"/>
</dbReference>
<evidence type="ECO:0000313" key="3">
    <source>
        <dbReference type="EMBL" id="KAB8059649.1"/>
    </source>
</evidence>
<feature type="domain" description="LysM" evidence="2">
    <location>
        <begin position="2597"/>
        <end position="2617"/>
    </location>
</feature>
<dbReference type="Pfam" id="PF01476">
    <property type="entry name" value="LysM"/>
    <property type="match status" value="1"/>
</dbReference>
<dbReference type="Proteomes" id="UP000468717">
    <property type="component" value="Unassembled WGS sequence"/>
</dbReference>
<evidence type="ECO:0000313" key="4">
    <source>
        <dbReference type="Proteomes" id="UP000468717"/>
    </source>
</evidence>
<organism evidence="3 4">
    <name type="scientific">Janthinobacterium violaceinigrum</name>
    <dbReference type="NCBI Taxonomy" id="2654252"/>
    <lineage>
        <taxon>Bacteria</taxon>
        <taxon>Pseudomonadati</taxon>
        <taxon>Pseudomonadota</taxon>
        <taxon>Betaproteobacteria</taxon>
        <taxon>Burkholderiales</taxon>
        <taxon>Oxalobacteraceae</taxon>
        <taxon>Janthinobacterium</taxon>
    </lineage>
</organism>
<evidence type="ECO:0000256" key="1">
    <source>
        <dbReference type="SAM" id="MobiDB-lite"/>
    </source>
</evidence>
<reference evidence="3 4" key="1">
    <citation type="submission" date="2019-10" db="EMBL/GenBank/DDBJ databases">
        <title>Three novel species isolated from a subtropical stream in China.</title>
        <authorList>
            <person name="Lu H."/>
        </authorList>
    </citation>
    <scope>NUCLEOTIDE SEQUENCE [LARGE SCALE GENOMIC DNA]</scope>
    <source>
        <strain evidence="3 4">FT13W</strain>
    </source>
</reference>
<feature type="compositionally biased region" description="Polar residues" evidence="1">
    <location>
        <begin position="2201"/>
        <end position="2217"/>
    </location>
</feature>
<accession>A0A6I1HRL6</accession>
<dbReference type="CDD" id="cd00118">
    <property type="entry name" value="LysM"/>
    <property type="match status" value="1"/>
</dbReference>
<name>A0A6I1HRL6_9BURK</name>
<proteinExistence type="predicted"/>